<organism evidence="7 8">
    <name type="scientific">Friedmanniomyces simplex</name>
    <dbReference type="NCBI Taxonomy" id="329884"/>
    <lineage>
        <taxon>Eukaryota</taxon>
        <taxon>Fungi</taxon>
        <taxon>Dikarya</taxon>
        <taxon>Ascomycota</taxon>
        <taxon>Pezizomycotina</taxon>
        <taxon>Dothideomycetes</taxon>
        <taxon>Dothideomycetidae</taxon>
        <taxon>Mycosphaerellales</taxon>
        <taxon>Teratosphaeriaceae</taxon>
        <taxon>Friedmanniomyces</taxon>
    </lineage>
</organism>
<dbReference type="PANTHER" id="PTHR22602">
    <property type="entry name" value="TRANSFERASE CAF17, MITOCHONDRIAL-RELATED"/>
    <property type="match status" value="1"/>
</dbReference>
<evidence type="ECO:0000313" key="7">
    <source>
        <dbReference type="EMBL" id="TKA69826.1"/>
    </source>
</evidence>
<dbReference type="InterPro" id="IPR045179">
    <property type="entry name" value="YgfZ/GcvT"/>
</dbReference>
<keyword evidence="2" id="KW-0809">Transit peptide</keyword>
<dbReference type="Pfam" id="PF01328">
    <property type="entry name" value="Peroxidase_2"/>
    <property type="match status" value="1"/>
</dbReference>
<protein>
    <recommendedName>
        <fullName evidence="6">Heme haloperoxidase family profile domain-containing protein</fullName>
    </recommendedName>
</protein>
<dbReference type="PROSITE" id="PS51405">
    <property type="entry name" value="HEME_HALOPEROXIDASE"/>
    <property type="match status" value="1"/>
</dbReference>
<dbReference type="GO" id="GO:0005759">
    <property type="term" value="C:mitochondrial matrix"/>
    <property type="evidence" value="ECO:0007669"/>
    <property type="project" value="UniProtKB-SubCell"/>
</dbReference>
<dbReference type="Gene3D" id="2.40.30.160">
    <property type="match status" value="1"/>
</dbReference>
<sequence length="695" mass="77199">MANEALTKALHLDSHIANVFAAGAVAANPDHSAHNFNLNDVDKHGYIEHDVSLSRDDVTFGSNSAFSKAVFEPLLGTYKAAGTKQDSGDGVETSWKTASEVRYARVKASKAKHDAEGKEWTYGLKESILSYGESALYLNLLGKDGVAPLEWVRIFFEEERLPYAEGWRPPPKFDQSMMNHAYVEMIKTNEHKAEEAKLVGMGTVEALETGITSMIKGMSPSMCTMIVTSRSQAGSYAAFLTAPGKVLHDVFIYPTLGSRWHKAADGGDEKGLEQPGYLVEVDGEEVGVLMKHLKKHKLRSNFQMRVLEEGELGVWSLWKEDERWTSHSQGSTSDGTLGLTDARAPGMGQRLLLPPSSQSGSGGLPAALEVDEAPLSAYTIRRYLRGVPEGQREIPREDSLPMNYNMDIMGGIDFKKGCYLGQELTIRTHHTGVVRRRVLPVLLYPSGDTAPEALAYDPEVSIDLSDDGKLGVAETDGAHHLDIKRDDKRKRAMGKLIGRIGNVGLGLCRLEQMSDLAVPGGGSSFSPEDRFVVGDGQGGEVGVKAFVPAWLHDDQHHKHAVPFNPQVHCSAHEHDKPRSDFDKDDFPHQQNLNKSKLNDPLRHPARQLYLNKQHLRGPKIYDPHRHPARQPYLDEQDFSGKIYNALRDPPHHHTQPCTTHHRLDDAYHHHFLGPERARTDVRRALDPTRVLLNQQ</sequence>
<dbReference type="PANTHER" id="PTHR22602:SF0">
    <property type="entry name" value="TRANSFERASE CAF17, MITOCHONDRIAL-RELATED"/>
    <property type="match status" value="1"/>
</dbReference>
<dbReference type="AlphaFoldDB" id="A0A4U0X3H1"/>
<dbReference type="InterPro" id="IPR017703">
    <property type="entry name" value="YgfZ/GCV_T_CS"/>
</dbReference>
<evidence type="ECO:0000256" key="3">
    <source>
        <dbReference type="ARBA" id="ARBA00023128"/>
    </source>
</evidence>
<evidence type="ECO:0000256" key="5">
    <source>
        <dbReference type="SAM" id="MobiDB-lite"/>
    </source>
</evidence>
<dbReference type="Pfam" id="PF25455">
    <property type="entry name" value="Beta-barrel_CAF17_C"/>
    <property type="match status" value="1"/>
</dbReference>
<feature type="region of interest" description="Disordered" evidence="5">
    <location>
        <begin position="569"/>
        <end position="602"/>
    </location>
</feature>
<feature type="compositionally biased region" description="Basic and acidic residues" evidence="5">
    <location>
        <begin position="570"/>
        <end position="587"/>
    </location>
</feature>
<dbReference type="GO" id="GO:0016226">
    <property type="term" value="P:iron-sulfur cluster assembly"/>
    <property type="evidence" value="ECO:0007669"/>
    <property type="project" value="TreeGrafter"/>
</dbReference>
<feature type="domain" description="Heme haloperoxidase family profile" evidence="6">
    <location>
        <begin position="1"/>
        <end position="187"/>
    </location>
</feature>
<comment type="similarity">
    <text evidence="4">Belongs to the GcvT family. CAF17/IBA57 subfamily.</text>
</comment>
<comment type="caution">
    <text evidence="7">The sequence shown here is derived from an EMBL/GenBank/DDBJ whole genome shotgun (WGS) entry which is preliminary data.</text>
</comment>
<dbReference type="InterPro" id="IPR000028">
    <property type="entry name" value="Chloroperoxidase"/>
</dbReference>
<dbReference type="InterPro" id="IPR036851">
    <property type="entry name" value="Chloroperoxidase-like_sf"/>
</dbReference>
<keyword evidence="3" id="KW-0496">Mitochondrion</keyword>
<dbReference type="NCBIfam" id="TIGR03317">
    <property type="entry name" value="ygfZ_signature"/>
    <property type="match status" value="1"/>
</dbReference>
<dbReference type="EMBL" id="NAJQ01000430">
    <property type="protein sequence ID" value="TKA69826.1"/>
    <property type="molecule type" value="Genomic_DNA"/>
</dbReference>
<evidence type="ECO:0000256" key="4">
    <source>
        <dbReference type="ARBA" id="ARBA00093447"/>
    </source>
</evidence>
<dbReference type="Proteomes" id="UP000309340">
    <property type="component" value="Unassembled WGS sequence"/>
</dbReference>
<accession>A0A4U0X3H1</accession>
<reference evidence="7 8" key="1">
    <citation type="submission" date="2017-03" db="EMBL/GenBank/DDBJ databases">
        <title>Genomes of endolithic fungi from Antarctica.</title>
        <authorList>
            <person name="Coleine C."/>
            <person name="Masonjones S."/>
            <person name="Stajich J.E."/>
        </authorList>
    </citation>
    <scope>NUCLEOTIDE SEQUENCE [LARGE SCALE GENOMIC DNA]</scope>
    <source>
        <strain evidence="7 8">CCFEE 5184</strain>
    </source>
</reference>
<keyword evidence="8" id="KW-1185">Reference proteome</keyword>
<proteinExistence type="inferred from homology"/>
<dbReference type="OrthoDB" id="191995at2759"/>
<dbReference type="SUPFAM" id="SSF103025">
    <property type="entry name" value="Folate-binding domain"/>
    <property type="match status" value="1"/>
</dbReference>
<dbReference type="SUPFAM" id="SSF47571">
    <property type="entry name" value="Cloroperoxidase"/>
    <property type="match status" value="1"/>
</dbReference>
<dbReference type="GO" id="GO:0004601">
    <property type="term" value="F:peroxidase activity"/>
    <property type="evidence" value="ECO:0007669"/>
    <property type="project" value="InterPro"/>
</dbReference>
<comment type="subcellular location">
    <subcellularLocation>
        <location evidence="1">Mitochondrion matrix</location>
    </subcellularLocation>
</comment>
<gene>
    <name evidence="7" type="ORF">B0A55_07501</name>
</gene>
<evidence type="ECO:0000256" key="1">
    <source>
        <dbReference type="ARBA" id="ARBA00004305"/>
    </source>
</evidence>
<evidence type="ECO:0000259" key="6">
    <source>
        <dbReference type="PROSITE" id="PS51405"/>
    </source>
</evidence>
<evidence type="ECO:0000313" key="8">
    <source>
        <dbReference type="Proteomes" id="UP000309340"/>
    </source>
</evidence>
<dbReference type="InterPro" id="IPR057460">
    <property type="entry name" value="CAF17_C"/>
</dbReference>
<dbReference type="Gene3D" id="1.10.489.10">
    <property type="entry name" value="Chloroperoxidase-like"/>
    <property type="match status" value="1"/>
</dbReference>
<dbReference type="STRING" id="329884.A0A4U0X3H1"/>
<evidence type="ECO:0000256" key="2">
    <source>
        <dbReference type="ARBA" id="ARBA00022946"/>
    </source>
</evidence>
<name>A0A4U0X3H1_9PEZI</name>